<sequence>MFHGVDASGILVSPSPIPTKVWMPHDLHTPVPFQYSLVALHQSHSSASSSLVPHPDNSYMHDIHQRRLPRLPGAQYPPLVLNDFLQGYYDISEQMSSYVLESGQHFSQYKGGDGDETTIQTGRNGEGGDVVRAGMLRSRPYEDVYAGTPRLSGAGGGKKKLKKSETDRIIQMIDDDLGVRLSISRASHCGIPMSVISTTSDIACLSMEMRASCYLFSILSNSLFLNKSGLPMESYELWPIVRNLLSVEVVVQESWTGLTFGCLEVRRFLITGGGIPYIQQFVMIGQRFCTVALSYYWMRLDMMTEAEMCSTVWSDSGNSTCPIISLVEHYRSASTKSYDVRHTFTRAFYYDAASHCVHTDHMQYIACLLMFAIRVTFCSLLDTLIR</sequence>
<reference evidence="2" key="1">
    <citation type="journal article" date="2023" name="Nat. Plants">
        <title>Single-cell RNA sequencing provides a high-resolution roadmap for understanding the multicellular compartmentation of specialized metabolism.</title>
        <authorList>
            <person name="Sun S."/>
            <person name="Shen X."/>
            <person name="Li Y."/>
            <person name="Li Y."/>
            <person name="Wang S."/>
            <person name="Li R."/>
            <person name="Zhang H."/>
            <person name="Shen G."/>
            <person name="Guo B."/>
            <person name="Wei J."/>
            <person name="Xu J."/>
            <person name="St-Pierre B."/>
            <person name="Chen S."/>
            <person name="Sun C."/>
        </authorList>
    </citation>
    <scope>NUCLEOTIDE SEQUENCE [LARGE SCALE GENOMIC DNA]</scope>
</reference>
<gene>
    <name evidence="1" type="ORF">M9H77_04410</name>
</gene>
<protein>
    <submittedName>
        <fullName evidence="1">Uncharacterized protein</fullName>
    </submittedName>
</protein>
<keyword evidence="2" id="KW-1185">Reference proteome</keyword>
<dbReference type="Proteomes" id="UP001060085">
    <property type="component" value="Linkage Group LG01"/>
</dbReference>
<accession>A0ACC0CE02</accession>
<comment type="caution">
    <text evidence="1">The sequence shown here is derived from an EMBL/GenBank/DDBJ whole genome shotgun (WGS) entry which is preliminary data.</text>
</comment>
<evidence type="ECO:0000313" key="2">
    <source>
        <dbReference type="Proteomes" id="UP001060085"/>
    </source>
</evidence>
<dbReference type="EMBL" id="CM044701">
    <property type="protein sequence ID" value="KAI5683182.1"/>
    <property type="molecule type" value="Genomic_DNA"/>
</dbReference>
<name>A0ACC0CE02_CATRO</name>
<proteinExistence type="predicted"/>
<evidence type="ECO:0000313" key="1">
    <source>
        <dbReference type="EMBL" id="KAI5683182.1"/>
    </source>
</evidence>
<organism evidence="1 2">
    <name type="scientific">Catharanthus roseus</name>
    <name type="common">Madagascar periwinkle</name>
    <name type="synonym">Vinca rosea</name>
    <dbReference type="NCBI Taxonomy" id="4058"/>
    <lineage>
        <taxon>Eukaryota</taxon>
        <taxon>Viridiplantae</taxon>
        <taxon>Streptophyta</taxon>
        <taxon>Embryophyta</taxon>
        <taxon>Tracheophyta</taxon>
        <taxon>Spermatophyta</taxon>
        <taxon>Magnoliopsida</taxon>
        <taxon>eudicotyledons</taxon>
        <taxon>Gunneridae</taxon>
        <taxon>Pentapetalae</taxon>
        <taxon>asterids</taxon>
        <taxon>lamiids</taxon>
        <taxon>Gentianales</taxon>
        <taxon>Apocynaceae</taxon>
        <taxon>Rauvolfioideae</taxon>
        <taxon>Vinceae</taxon>
        <taxon>Catharanthinae</taxon>
        <taxon>Catharanthus</taxon>
    </lineage>
</organism>